<dbReference type="OrthoDB" id="5289754at2"/>
<evidence type="ECO:0000256" key="4">
    <source>
        <dbReference type="ARBA" id="ARBA00023163"/>
    </source>
</evidence>
<dbReference type="STRING" id="254161.SAMN05216256_11392"/>
<dbReference type="FunFam" id="1.10.10.10:FF:000001">
    <property type="entry name" value="LysR family transcriptional regulator"/>
    <property type="match status" value="1"/>
</dbReference>
<evidence type="ECO:0000313" key="6">
    <source>
        <dbReference type="EMBL" id="ONM45226.1"/>
    </source>
</evidence>
<dbReference type="InterPro" id="IPR000847">
    <property type="entry name" value="LysR_HTH_N"/>
</dbReference>
<dbReference type="InterPro" id="IPR005119">
    <property type="entry name" value="LysR_subst-bd"/>
</dbReference>
<feature type="domain" description="HTH lysR-type" evidence="5">
    <location>
        <begin position="1"/>
        <end position="58"/>
    </location>
</feature>
<keyword evidence="4" id="KW-0804">Transcription</keyword>
<protein>
    <submittedName>
        <fullName evidence="6">LysR family transcriptional regulator</fullName>
    </submittedName>
</protein>
<dbReference type="Gene3D" id="3.40.190.10">
    <property type="entry name" value="Periplasmic binding protein-like II"/>
    <property type="match status" value="2"/>
</dbReference>
<dbReference type="InterPro" id="IPR036390">
    <property type="entry name" value="WH_DNA-bd_sf"/>
</dbReference>
<keyword evidence="2" id="KW-0805">Transcription regulation</keyword>
<evidence type="ECO:0000256" key="3">
    <source>
        <dbReference type="ARBA" id="ARBA00023125"/>
    </source>
</evidence>
<name>A0A1S8DK91_9GAMM</name>
<reference evidence="6 7" key="1">
    <citation type="submission" date="2017-01" db="EMBL/GenBank/DDBJ databases">
        <title>Draft genome sequence of Pseudomonas pachastrellae type strain CCUG 46540T from a deep sea.</title>
        <authorList>
            <person name="Gomila M."/>
            <person name="Mulet M."/>
            <person name="Lalucat J."/>
            <person name="Garcia-Valdes E."/>
        </authorList>
    </citation>
    <scope>NUCLEOTIDE SEQUENCE [LARGE SCALE GENOMIC DNA]</scope>
    <source>
        <strain evidence="6 7">CCUG 46540</strain>
    </source>
</reference>
<sequence length="292" mass="32117">MTLQQLRSFITLTETLNFSRAAEQLNMTQPPLSRQISALEDSVGTPLFWRHSRSVALTPAGVQFQRDISRLLTDLERAGASARAAAQGEQGELRIAFTMYAAWNLLPELVSRFAEHYPDVRLRLEETLPRDLQQALLSGAVDAGLGFPLPVRHSLGYQSLYEDKLCAVLPANHRLAGKRKVDVAELAADPFICFPGSTAPALHEAVMQCCHSAGFQPEIRVETHLQQTIVNLVASGLGVALVPASMARMQLDGSVFIALSQPSRIEQGLYWNPDNPNPCLQRLLDQIRVNAA</sequence>
<dbReference type="Pfam" id="PF00126">
    <property type="entry name" value="HTH_1"/>
    <property type="match status" value="1"/>
</dbReference>
<dbReference type="PANTHER" id="PTHR30346">
    <property type="entry name" value="TRANSCRIPTIONAL DUAL REGULATOR HCAR-RELATED"/>
    <property type="match status" value="1"/>
</dbReference>
<organism evidence="6 7">
    <name type="scientific">Halopseudomonas pachastrellae</name>
    <dbReference type="NCBI Taxonomy" id="254161"/>
    <lineage>
        <taxon>Bacteria</taxon>
        <taxon>Pseudomonadati</taxon>
        <taxon>Pseudomonadota</taxon>
        <taxon>Gammaproteobacteria</taxon>
        <taxon>Pseudomonadales</taxon>
        <taxon>Pseudomonadaceae</taxon>
        <taxon>Halopseudomonas</taxon>
    </lineage>
</organism>
<dbReference type="GO" id="GO:0003700">
    <property type="term" value="F:DNA-binding transcription factor activity"/>
    <property type="evidence" value="ECO:0007669"/>
    <property type="project" value="InterPro"/>
</dbReference>
<comment type="similarity">
    <text evidence="1">Belongs to the LysR transcriptional regulatory family.</text>
</comment>
<accession>A0A1S8DK91</accession>
<dbReference type="Proteomes" id="UP000242847">
    <property type="component" value="Unassembled WGS sequence"/>
</dbReference>
<comment type="caution">
    <text evidence="6">The sequence shown here is derived from an EMBL/GenBank/DDBJ whole genome shotgun (WGS) entry which is preliminary data.</text>
</comment>
<dbReference type="GO" id="GO:0032993">
    <property type="term" value="C:protein-DNA complex"/>
    <property type="evidence" value="ECO:0007669"/>
    <property type="project" value="TreeGrafter"/>
</dbReference>
<evidence type="ECO:0000256" key="1">
    <source>
        <dbReference type="ARBA" id="ARBA00009437"/>
    </source>
</evidence>
<dbReference type="EMBL" id="MUBC01000005">
    <property type="protein sequence ID" value="ONM45226.1"/>
    <property type="molecule type" value="Genomic_DNA"/>
</dbReference>
<dbReference type="CDD" id="cd08414">
    <property type="entry name" value="PBP2_LTTR_aromatics_like"/>
    <property type="match status" value="1"/>
</dbReference>
<evidence type="ECO:0000256" key="2">
    <source>
        <dbReference type="ARBA" id="ARBA00023015"/>
    </source>
</evidence>
<evidence type="ECO:0000313" key="7">
    <source>
        <dbReference type="Proteomes" id="UP000242847"/>
    </source>
</evidence>
<dbReference type="SUPFAM" id="SSF53850">
    <property type="entry name" value="Periplasmic binding protein-like II"/>
    <property type="match status" value="1"/>
</dbReference>
<dbReference type="AlphaFoldDB" id="A0A1S8DK91"/>
<dbReference type="PANTHER" id="PTHR30346:SF17">
    <property type="entry name" value="LYSR FAMILY TRANSCRIPTIONAL REGULATOR"/>
    <property type="match status" value="1"/>
</dbReference>
<keyword evidence="7" id="KW-1185">Reference proteome</keyword>
<dbReference type="GO" id="GO:0003677">
    <property type="term" value="F:DNA binding"/>
    <property type="evidence" value="ECO:0007669"/>
    <property type="project" value="UniProtKB-KW"/>
</dbReference>
<dbReference type="PRINTS" id="PR00039">
    <property type="entry name" value="HTHLYSR"/>
</dbReference>
<proteinExistence type="inferred from homology"/>
<dbReference type="SUPFAM" id="SSF46785">
    <property type="entry name" value="Winged helix' DNA-binding domain"/>
    <property type="match status" value="1"/>
</dbReference>
<dbReference type="PROSITE" id="PS50931">
    <property type="entry name" value="HTH_LYSR"/>
    <property type="match status" value="1"/>
</dbReference>
<dbReference type="InterPro" id="IPR036388">
    <property type="entry name" value="WH-like_DNA-bd_sf"/>
</dbReference>
<keyword evidence="3" id="KW-0238">DNA-binding</keyword>
<dbReference type="Gene3D" id="1.10.10.10">
    <property type="entry name" value="Winged helix-like DNA-binding domain superfamily/Winged helix DNA-binding domain"/>
    <property type="match status" value="1"/>
</dbReference>
<gene>
    <name evidence="6" type="ORF">BXT89_03315</name>
</gene>
<evidence type="ECO:0000259" key="5">
    <source>
        <dbReference type="PROSITE" id="PS50931"/>
    </source>
</evidence>
<dbReference type="RefSeq" id="WP_083724670.1">
    <property type="nucleotide sequence ID" value="NZ_FOUD01000013.1"/>
</dbReference>
<dbReference type="Pfam" id="PF03466">
    <property type="entry name" value="LysR_substrate"/>
    <property type="match status" value="1"/>
</dbReference>